<organism evidence="2 3">
    <name type="scientific">Methanosarcina acetivorans (strain ATCC 35395 / DSM 2834 / JCM 12185 / C2A)</name>
    <dbReference type="NCBI Taxonomy" id="188937"/>
    <lineage>
        <taxon>Archaea</taxon>
        <taxon>Methanobacteriati</taxon>
        <taxon>Methanobacteriota</taxon>
        <taxon>Stenosarchaea group</taxon>
        <taxon>Methanomicrobia</taxon>
        <taxon>Methanosarcinales</taxon>
        <taxon>Methanosarcinaceae</taxon>
        <taxon>Methanosarcina</taxon>
    </lineage>
</organism>
<dbReference type="HOGENOM" id="CLU_2177859_0_0_2"/>
<proteinExistence type="predicted"/>
<dbReference type="InterPro" id="IPR012437">
    <property type="entry name" value="DUF1638"/>
</dbReference>
<gene>
    <name evidence="2" type="ordered locus">MA_3209</name>
</gene>
<keyword evidence="3" id="KW-1185">Reference proteome</keyword>
<sequence>MDNYLKILKSVSDSGTYLFTPTYSKSWREPIELDRLHHDPAKVLKIMKKTREMIGYKKVAKINTGLEYTENFDDLIREFAEIFDFEIRVFLIFSGFSSISRQPQNFIPI</sequence>
<protein>
    <recommendedName>
        <fullName evidence="1">DUF1638 domain-containing protein</fullName>
    </recommendedName>
</protein>
<dbReference type="InParanoid" id="Q8TL33"/>
<evidence type="ECO:0000313" key="3">
    <source>
        <dbReference type="Proteomes" id="UP000002487"/>
    </source>
</evidence>
<dbReference type="RefSeq" id="WP_011023144.1">
    <property type="nucleotide sequence ID" value="NC_003552.1"/>
</dbReference>
<feature type="domain" description="DUF1638" evidence="1">
    <location>
        <begin position="10"/>
        <end position="89"/>
    </location>
</feature>
<dbReference type="PhylomeDB" id="Q8TL33"/>
<accession>Q8TL33</accession>
<dbReference type="AlphaFoldDB" id="Q8TL33"/>
<dbReference type="EnsemblBacteria" id="AAM06580">
    <property type="protein sequence ID" value="AAM06580"/>
    <property type="gene ID" value="MA_3209"/>
</dbReference>
<dbReference type="Pfam" id="PF07796">
    <property type="entry name" value="DUF1638"/>
    <property type="match status" value="1"/>
</dbReference>
<dbReference type="Proteomes" id="UP000002487">
    <property type="component" value="Chromosome"/>
</dbReference>
<dbReference type="EMBL" id="AE010299">
    <property type="protein sequence ID" value="AAM06580.1"/>
    <property type="molecule type" value="Genomic_DNA"/>
</dbReference>
<evidence type="ECO:0000313" key="2">
    <source>
        <dbReference type="EMBL" id="AAM06580.1"/>
    </source>
</evidence>
<dbReference type="KEGG" id="mac:MA_3209"/>
<dbReference type="GeneID" id="80803897"/>
<name>Q8TL33_METAC</name>
<reference evidence="2 3" key="1">
    <citation type="journal article" date="2002" name="Genome Res.">
        <title>The genome of Methanosarcina acetivorans reveals extensive metabolic and physiological diversity.</title>
        <authorList>
            <person name="Galagan J.E."/>
            <person name="Nusbaum C."/>
            <person name="Roy A."/>
            <person name="Endrizzi M.G."/>
            <person name="Macdonald P."/>
            <person name="FitzHugh W."/>
            <person name="Calvo S."/>
            <person name="Engels R."/>
            <person name="Smirnov S."/>
            <person name="Atnoor D."/>
            <person name="Brown A."/>
            <person name="Allen N."/>
            <person name="Naylor J."/>
            <person name="Stange-Thomann N."/>
            <person name="DeArellano K."/>
            <person name="Johnson R."/>
            <person name="Linton L."/>
            <person name="McEwan P."/>
            <person name="McKernan K."/>
            <person name="Talamas J."/>
            <person name="Tirrell A."/>
            <person name="Ye W."/>
            <person name="Zimmer A."/>
            <person name="Barber R.D."/>
            <person name="Cann I."/>
            <person name="Graham D.E."/>
            <person name="Grahame D.A."/>
            <person name="Guss A."/>
            <person name="Hedderich R."/>
            <person name="Ingram-Smith C."/>
            <person name="Kuettner C.H."/>
            <person name="Krzycki J.A."/>
            <person name="Leigh J.A."/>
            <person name="Li W."/>
            <person name="Liu J."/>
            <person name="Mukhopadhyay B."/>
            <person name="Reeve J.N."/>
            <person name="Smith K."/>
            <person name="Springer T.A."/>
            <person name="Umayam L.A."/>
            <person name="White O."/>
            <person name="White R.H."/>
            <person name="de Macario E.C."/>
            <person name="Ferry J.G."/>
            <person name="Jarrell K.F."/>
            <person name="Jing H."/>
            <person name="Macario A.J.L."/>
            <person name="Paulsen I."/>
            <person name="Pritchett M."/>
            <person name="Sowers K.R."/>
            <person name="Swanson R.V."/>
            <person name="Zinder S.H."/>
            <person name="Lander E."/>
            <person name="Metcalf W.W."/>
            <person name="Birren B."/>
        </authorList>
    </citation>
    <scope>NUCLEOTIDE SEQUENCE [LARGE SCALE GENOMIC DNA]</scope>
    <source>
        <strain evidence="3">ATCC 35395 / DSM 2834 / JCM 12185 / C2A</strain>
    </source>
</reference>
<evidence type="ECO:0000259" key="1">
    <source>
        <dbReference type="Pfam" id="PF07796"/>
    </source>
</evidence>